<dbReference type="GeneID" id="17318895"/>
<protein>
    <submittedName>
        <fullName evidence="1">Uncharacterized protein</fullName>
    </submittedName>
</protein>
<gene>
    <name evidence="1" type="ORF">CHC_T00007524001</name>
</gene>
<dbReference type="Proteomes" id="UP000012073">
    <property type="component" value="Unassembled WGS sequence"/>
</dbReference>
<reference evidence="2" key="1">
    <citation type="journal article" date="2013" name="Proc. Natl. Acad. Sci. U.S.A.">
        <title>Genome structure and metabolic features in the red seaweed Chondrus crispus shed light on evolution of the Archaeplastida.</title>
        <authorList>
            <person name="Collen J."/>
            <person name="Porcel B."/>
            <person name="Carre W."/>
            <person name="Ball S.G."/>
            <person name="Chaparro C."/>
            <person name="Tonon T."/>
            <person name="Barbeyron T."/>
            <person name="Michel G."/>
            <person name="Noel B."/>
            <person name="Valentin K."/>
            <person name="Elias M."/>
            <person name="Artiguenave F."/>
            <person name="Arun A."/>
            <person name="Aury J.M."/>
            <person name="Barbosa-Neto J.F."/>
            <person name="Bothwell J.H."/>
            <person name="Bouget F.Y."/>
            <person name="Brillet L."/>
            <person name="Cabello-Hurtado F."/>
            <person name="Capella-Gutierrez S."/>
            <person name="Charrier B."/>
            <person name="Cladiere L."/>
            <person name="Cock J.M."/>
            <person name="Coelho S.M."/>
            <person name="Colleoni C."/>
            <person name="Czjzek M."/>
            <person name="Da Silva C."/>
            <person name="Delage L."/>
            <person name="Denoeud F."/>
            <person name="Deschamps P."/>
            <person name="Dittami S.M."/>
            <person name="Gabaldon T."/>
            <person name="Gachon C.M."/>
            <person name="Groisillier A."/>
            <person name="Herve C."/>
            <person name="Jabbari K."/>
            <person name="Katinka M."/>
            <person name="Kloareg B."/>
            <person name="Kowalczyk N."/>
            <person name="Labadie K."/>
            <person name="Leblanc C."/>
            <person name="Lopez P.J."/>
            <person name="McLachlan D.H."/>
            <person name="Meslet-Cladiere L."/>
            <person name="Moustafa A."/>
            <person name="Nehr Z."/>
            <person name="Nyvall Collen P."/>
            <person name="Panaud O."/>
            <person name="Partensky F."/>
            <person name="Poulain J."/>
            <person name="Rensing S.A."/>
            <person name="Rousvoal S."/>
            <person name="Samson G."/>
            <person name="Symeonidi A."/>
            <person name="Weissenbach J."/>
            <person name="Zambounis A."/>
            <person name="Wincker P."/>
            <person name="Boyen C."/>
        </authorList>
    </citation>
    <scope>NUCLEOTIDE SEQUENCE [LARGE SCALE GENOMIC DNA]</scope>
    <source>
        <strain evidence="2">cv. Stackhouse</strain>
    </source>
</reference>
<evidence type="ECO:0000313" key="1">
    <source>
        <dbReference type="EMBL" id="CDF40888.1"/>
    </source>
</evidence>
<dbReference type="KEGG" id="ccp:CHC_T00007524001"/>
<dbReference type="RefSeq" id="XP_005711182.1">
    <property type="nucleotide sequence ID" value="XM_005711125.1"/>
</dbReference>
<keyword evidence="2" id="KW-1185">Reference proteome</keyword>
<dbReference type="AlphaFoldDB" id="R7QT38"/>
<sequence>MAGGVRSVFLKEKVDPSCYTVGWCLMTLHQSCEGWKGSGAEGTKSVLHPEL</sequence>
<evidence type="ECO:0000313" key="2">
    <source>
        <dbReference type="Proteomes" id="UP000012073"/>
    </source>
</evidence>
<proteinExistence type="predicted"/>
<dbReference type="Gramene" id="CDF40888">
    <property type="protein sequence ID" value="CDF40888"/>
    <property type="gene ID" value="CHC_T00007524001"/>
</dbReference>
<name>R7QT38_CHOCR</name>
<organism evidence="1 2">
    <name type="scientific">Chondrus crispus</name>
    <name type="common">Carrageen Irish moss</name>
    <name type="synonym">Polymorpha crispa</name>
    <dbReference type="NCBI Taxonomy" id="2769"/>
    <lineage>
        <taxon>Eukaryota</taxon>
        <taxon>Rhodophyta</taxon>
        <taxon>Florideophyceae</taxon>
        <taxon>Rhodymeniophycidae</taxon>
        <taxon>Gigartinales</taxon>
        <taxon>Gigartinaceae</taxon>
        <taxon>Chondrus</taxon>
    </lineage>
</organism>
<accession>R7QT38</accession>
<dbReference type="EMBL" id="HG002260">
    <property type="protein sequence ID" value="CDF40888.1"/>
    <property type="molecule type" value="Genomic_DNA"/>
</dbReference>